<dbReference type="PANTHER" id="PTHR43304:SF1">
    <property type="entry name" value="PAC DOMAIN-CONTAINING PROTEIN"/>
    <property type="match status" value="1"/>
</dbReference>
<dbReference type="Gene3D" id="1.10.287.130">
    <property type="match status" value="1"/>
</dbReference>
<feature type="domain" description="PAC" evidence="9">
    <location>
        <begin position="476"/>
        <end position="529"/>
    </location>
</feature>
<dbReference type="InterPro" id="IPR013656">
    <property type="entry name" value="PAS_4"/>
</dbReference>
<dbReference type="InterPro" id="IPR000014">
    <property type="entry name" value="PAS"/>
</dbReference>
<dbReference type="SMART" id="SM00091">
    <property type="entry name" value="PAS"/>
    <property type="match status" value="4"/>
</dbReference>
<dbReference type="PRINTS" id="PR00344">
    <property type="entry name" value="BCTRLSENSOR"/>
</dbReference>
<organism evidence="10 11">
    <name type="scientific">Dyadobacter psychrophilus</name>
    <dbReference type="NCBI Taxonomy" id="651661"/>
    <lineage>
        <taxon>Bacteria</taxon>
        <taxon>Pseudomonadati</taxon>
        <taxon>Bacteroidota</taxon>
        <taxon>Cytophagia</taxon>
        <taxon>Cytophagales</taxon>
        <taxon>Spirosomataceae</taxon>
        <taxon>Dyadobacter</taxon>
    </lineage>
</organism>
<keyword evidence="4" id="KW-0808">Transferase</keyword>
<feature type="coiled-coil region" evidence="6">
    <location>
        <begin position="520"/>
        <end position="558"/>
    </location>
</feature>
<dbReference type="STRING" id="651661.SAMN05660293_01835"/>
<evidence type="ECO:0000256" key="6">
    <source>
        <dbReference type="SAM" id="Coils"/>
    </source>
</evidence>
<dbReference type="InterPro" id="IPR005467">
    <property type="entry name" value="His_kinase_dom"/>
</dbReference>
<keyword evidence="3" id="KW-0597">Phosphoprotein</keyword>
<dbReference type="Pfam" id="PF00512">
    <property type="entry name" value="HisKA"/>
    <property type="match status" value="1"/>
</dbReference>
<dbReference type="InterPro" id="IPR004358">
    <property type="entry name" value="Sig_transdc_His_kin-like_C"/>
</dbReference>
<dbReference type="Gene3D" id="3.30.450.20">
    <property type="entry name" value="PAS domain"/>
    <property type="match status" value="4"/>
</dbReference>
<dbReference type="CDD" id="cd00130">
    <property type="entry name" value="PAS"/>
    <property type="match status" value="3"/>
</dbReference>
<dbReference type="EMBL" id="FUZA01000002">
    <property type="protein sequence ID" value="SKB74275.1"/>
    <property type="molecule type" value="Genomic_DNA"/>
</dbReference>
<dbReference type="InterPro" id="IPR036097">
    <property type="entry name" value="HisK_dim/P_sf"/>
</dbReference>
<dbReference type="InterPro" id="IPR013655">
    <property type="entry name" value="PAS_fold_3"/>
</dbReference>
<evidence type="ECO:0000259" key="7">
    <source>
        <dbReference type="PROSITE" id="PS50109"/>
    </source>
</evidence>
<dbReference type="PROSITE" id="PS50109">
    <property type="entry name" value="HIS_KIN"/>
    <property type="match status" value="1"/>
</dbReference>
<feature type="domain" description="PAS" evidence="8">
    <location>
        <begin position="144"/>
        <end position="215"/>
    </location>
</feature>
<gene>
    <name evidence="10" type="ORF">SAMN05660293_01835</name>
</gene>
<dbReference type="AlphaFoldDB" id="A0A1T5DRJ7"/>
<evidence type="ECO:0000256" key="4">
    <source>
        <dbReference type="ARBA" id="ARBA00022679"/>
    </source>
</evidence>
<accession>A0A1T5DRJ7</accession>
<comment type="catalytic activity">
    <reaction evidence="1">
        <text>ATP + protein L-histidine = ADP + protein N-phospho-L-histidine.</text>
        <dbReference type="EC" id="2.7.13.3"/>
    </reaction>
</comment>
<dbReference type="PROSITE" id="PS50113">
    <property type="entry name" value="PAC"/>
    <property type="match status" value="2"/>
</dbReference>
<evidence type="ECO:0000259" key="9">
    <source>
        <dbReference type="PROSITE" id="PS50113"/>
    </source>
</evidence>
<evidence type="ECO:0000259" key="8">
    <source>
        <dbReference type="PROSITE" id="PS50112"/>
    </source>
</evidence>
<dbReference type="RefSeq" id="WP_082214378.1">
    <property type="nucleotide sequence ID" value="NZ_FUZA01000002.1"/>
</dbReference>
<reference evidence="11" key="1">
    <citation type="submission" date="2017-02" db="EMBL/GenBank/DDBJ databases">
        <authorList>
            <person name="Varghese N."/>
            <person name="Submissions S."/>
        </authorList>
    </citation>
    <scope>NUCLEOTIDE SEQUENCE [LARGE SCALE GENOMIC DNA]</scope>
    <source>
        <strain evidence="11">DSM 22270</strain>
    </source>
</reference>
<evidence type="ECO:0000256" key="2">
    <source>
        <dbReference type="ARBA" id="ARBA00012438"/>
    </source>
</evidence>
<dbReference type="SUPFAM" id="SSF55874">
    <property type="entry name" value="ATPase domain of HSP90 chaperone/DNA topoisomerase II/histidine kinase"/>
    <property type="match status" value="1"/>
</dbReference>
<dbReference type="Pfam" id="PF02518">
    <property type="entry name" value="HATPase_c"/>
    <property type="match status" value="1"/>
</dbReference>
<keyword evidence="11" id="KW-1185">Reference proteome</keyword>
<dbReference type="PANTHER" id="PTHR43304">
    <property type="entry name" value="PHYTOCHROME-LIKE PROTEIN CPH1"/>
    <property type="match status" value="1"/>
</dbReference>
<name>A0A1T5DRJ7_9BACT</name>
<keyword evidence="5" id="KW-0418">Kinase</keyword>
<dbReference type="SMART" id="SM00387">
    <property type="entry name" value="HATPase_c"/>
    <property type="match status" value="1"/>
</dbReference>
<dbReference type="GO" id="GO:0000155">
    <property type="term" value="F:phosphorelay sensor kinase activity"/>
    <property type="evidence" value="ECO:0007669"/>
    <property type="project" value="InterPro"/>
</dbReference>
<dbReference type="InterPro" id="IPR003661">
    <property type="entry name" value="HisK_dim/P_dom"/>
</dbReference>
<dbReference type="Gene3D" id="3.30.565.10">
    <property type="entry name" value="Histidine kinase-like ATPase, C-terminal domain"/>
    <property type="match status" value="1"/>
</dbReference>
<dbReference type="Pfam" id="PF08447">
    <property type="entry name" value="PAS_3"/>
    <property type="match status" value="3"/>
</dbReference>
<dbReference type="SMART" id="SM00086">
    <property type="entry name" value="PAC"/>
    <property type="match status" value="4"/>
</dbReference>
<dbReference type="CDD" id="cd00082">
    <property type="entry name" value="HisKA"/>
    <property type="match status" value="1"/>
</dbReference>
<keyword evidence="6" id="KW-0175">Coiled coil</keyword>
<dbReference type="SUPFAM" id="SSF47384">
    <property type="entry name" value="Homodimeric domain of signal transducing histidine kinase"/>
    <property type="match status" value="1"/>
</dbReference>
<proteinExistence type="predicted"/>
<dbReference type="InterPro" id="IPR001610">
    <property type="entry name" value="PAC"/>
</dbReference>
<evidence type="ECO:0000256" key="5">
    <source>
        <dbReference type="ARBA" id="ARBA00022777"/>
    </source>
</evidence>
<dbReference type="EC" id="2.7.13.3" evidence="2"/>
<protein>
    <recommendedName>
        <fullName evidence="2">histidine kinase</fullName>
        <ecNumber evidence="2">2.7.13.3</ecNumber>
    </recommendedName>
</protein>
<evidence type="ECO:0000313" key="10">
    <source>
        <dbReference type="EMBL" id="SKB74275.1"/>
    </source>
</evidence>
<sequence>MIETLNNNNKDNLLVAIERFELVAKATHDVIWDWDLEKSTVWWNEGMREVFGYALQEVEPGPESWFSRIHPDDRGEVVHNINVAIDRGDTNWTYQYRFRRADGSYAHVHDRGYTIHVDGKAVRMVGSMRDLSEKMQSDEARLESEDNLQFALNAAQLGIWNMNPETGVVYFDERCRGLYGNPPEEILNYESLIQHIHFEDREKVVTAIANALNPEKRAAYDIRYRTVGASDKILRWLHCTGKAYFTPEGMPHRFSGVSRNVTDEISNRERVAWADQQAAMTVEGSGAGSFLVSLESDEIIYSPTMSRIITGKESTEMSRDLFIMHVHPEDFGKRSAAYESASKTGELRYEARFVWYDNSVHWVRVIGQYLFDSTGKAISLSGIVMDITDRIESENIIRTSEEHLRTLIEQAPVATSMFIGKDMIIELPNEAMLKIWGKGDSVIGKPLREALTELQNQPFLQILDDIFESGKPYAASGSRADLVMNGVLETFYFDFTYKPLRNSKGEIYAILDMAVDVTEQVKSRQALERSEERYRQLVNELERRVQKRTEELHLANQELVNSNSNLQQFAYAASHDMQEPLRKIQSFSSRLQSVYGESFDENGIFMLNRIQDASKRMSSMIDDLLAYSRLTTRDSSFEPVDLSQIVSAVIADLEFSIEEQKSQIRIGQLPVVWGNPSQLTQLVQNLLSNAIKYRKQDVASIIEIRAEDLAEAEIAELPRLLPEHSYIRFEVIDNGIGFDEKYLDRIFQMFQRLHGRGEFSGSGIGLALCKKVVQNHHGHITARSETEKGSTFIVYLPIPN</sequence>
<dbReference type="InterPro" id="IPR052162">
    <property type="entry name" value="Sensor_kinase/Photoreceptor"/>
</dbReference>
<dbReference type="SMART" id="SM00388">
    <property type="entry name" value="HisKA"/>
    <property type="match status" value="1"/>
</dbReference>
<feature type="domain" description="PAC" evidence="9">
    <location>
        <begin position="347"/>
        <end position="399"/>
    </location>
</feature>
<dbReference type="NCBIfam" id="TIGR00229">
    <property type="entry name" value="sensory_box"/>
    <property type="match status" value="2"/>
</dbReference>
<feature type="domain" description="Histidine kinase" evidence="7">
    <location>
        <begin position="572"/>
        <end position="800"/>
    </location>
</feature>
<feature type="domain" description="PAS" evidence="8">
    <location>
        <begin position="16"/>
        <end position="88"/>
    </location>
</feature>
<dbReference type="OrthoDB" id="9124519at2"/>
<dbReference type="InterPro" id="IPR036890">
    <property type="entry name" value="HATPase_C_sf"/>
</dbReference>
<dbReference type="InterPro" id="IPR003594">
    <property type="entry name" value="HATPase_dom"/>
</dbReference>
<evidence type="ECO:0000256" key="1">
    <source>
        <dbReference type="ARBA" id="ARBA00000085"/>
    </source>
</evidence>
<dbReference type="Proteomes" id="UP000190897">
    <property type="component" value="Unassembled WGS sequence"/>
</dbReference>
<dbReference type="PROSITE" id="PS50112">
    <property type="entry name" value="PAS"/>
    <property type="match status" value="2"/>
</dbReference>
<dbReference type="InterPro" id="IPR035965">
    <property type="entry name" value="PAS-like_dom_sf"/>
</dbReference>
<dbReference type="InterPro" id="IPR000700">
    <property type="entry name" value="PAS-assoc_C"/>
</dbReference>
<dbReference type="Pfam" id="PF08448">
    <property type="entry name" value="PAS_4"/>
    <property type="match status" value="1"/>
</dbReference>
<dbReference type="FunFam" id="3.30.565.10:FF:000006">
    <property type="entry name" value="Sensor histidine kinase WalK"/>
    <property type="match status" value="1"/>
</dbReference>
<evidence type="ECO:0000313" key="11">
    <source>
        <dbReference type="Proteomes" id="UP000190897"/>
    </source>
</evidence>
<dbReference type="SUPFAM" id="SSF55785">
    <property type="entry name" value="PYP-like sensor domain (PAS domain)"/>
    <property type="match status" value="4"/>
</dbReference>
<evidence type="ECO:0000256" key="3">
    <source>
        <dbReference type="ARBA" id="ARBA00022553"/>
    </source>
</evidence>